<feature type="region of interest" description="Disordered" evidence="1">
    <location>
        <begin position="349"/>
        <end position="394"/>
    </location>
</feature>
<dbReference type="OrthoDB" id="10302756at2759"/>
<keyword evidence="3" id="KW-1185">Reference proteome</keyword>
<comment type="caution">
    <text evidence="2">The sequence shown here is derived from an EMBL/GenBank/DDBJ whole genome shotgun (WGS) entry which is preliminary data.</text>
</comment>
<name>A0A8H4VWZ5_9HELO</name>
<evidence type="ECO:0000256" key="1">
    <source>
        <dbReference type="SAM" id="MobiDB-lite"/>
    </source>
</evidence>
<dbReference type="Proteomes" id="UP000566819">
    <property type="component" value="Unassembled WGS sequence"/>
</dbReference>
<accession>A0A8H4VWZ5</accession>
<proteinExistence type="predicted"/>
<sequence length="565" mass="63602">MERQYVSMLDYMRKRYLNDPSSKKKRTLQRFWGKWMNYIGKSVKLMIQPDDQAQYVAEKFYFEDLWPDQIFPGQPPFSRYIRQLADMEDKAFSYGMLSAVRFQKVCAEAKRWKDTDRSPDEDFKQYLAEKAIWERFCGSQFRLNDVNRVLRFTTGPLEIFPGENPGQSLPFIQNPLDLHTNTATPVHQTTLSGTQQLPFSQQQLTQAPQIIDQNAKPNYGESAKDLPSMMPHPDRIPQMIAGNAINAGNSSDAGTMSNAGEIFNTGNAAPETVQNLSFLERVELYKANAQRIFESPVSAVRLQKENLTSSNTQYGISPPPKGALPTPADFPTKTYLENFYGDEQRGDGNALALYDATPPPQSATTRGKEVKEEGTSKPPAPGQSTGEAAKIKQEAGETYPSTMQLFMQHMPLRRPEVDQSGQPVAPPLMPKIPAFGQGADIHSDLSKSPFPARERAEKLHKATTGSFLAQLFKDSTAIVAVSRALNCNLVIQDISRTPAGNLYPLQVKVEPLYGEESDTETLDRAHRFVERWCRRTHEQVWAEILDVLIQADEGVERPGAKKRRF</sequence>
<reference evidence="2 3" key="1">
    <citation type="submission" date="2020-03" db="EMBL/GenBank/DDBJ databases">
        <title>Draft Genome Sequence of Cudoniella acicularis.</title>
        <authorList>
            <person name="Buettner E."/>
            <person name="Kellner H."/>
        </authorList>
    </citation>
    <scope>NUCLEOTIDE SEQUENCE [LARGE SCALE GENOMIC DNA]</scope>
    <source>
        <strain evidence="2 3">DSM 108380</strain>
    </source>
</reference>
<protein>
    <submittedName>
        <fullName evidence="2">Uncharacterized protein</fullName>
    </submittedName>
</protein>
<evidence type="ECO:0000313" key="3">
    <source>
        <dbReference type="Proteomes" id="UP000566819"/>
    </source>
</evidence>
<evidence type="ECO:0000313" key="2">
    <source>
        <dbReference type="EMBL" id="KAF4625753.1"/>
    </source>
</evidence>
<feature type="region of interest" description="Disordered" evidence="1">
    <location>
        <begin position="433"/>
        <end position="457"/>
    </location>
</feature>
<dbReference type="AlphaFoldDB" id="A0A8H4VWZ5"/>
<organism evidence="2 3">
    <name type="scientific">Cudoniella acicularis</name>
    <dbReference type="NCBI Taxonomy" id="354080"/>
    <lineage>
        <taxon>Eukaryota</taxon>
        <taxon>Fungi</taxon>
        <taxon>Dikarya</taxon>
        <taxon>Ascomycota</taxon>
        <taxon>Pezizomycotina</taxon>
        <taxon>Leotiomycetes</taxon>
        <taxon>Helotiales</taxon>
        <taxon>Tricladiaceae</taxon>
        <taxon>Cudoniella</taxon>
    </lineage>
</organism>
<feature type="compositionally biased region" description="Basic and acidic residues" evidence="1">
    <location>
        <begin position="366"/>
        <end position="375"/>
    </location>
</feature>
<gene>
    <name evidence="2" type="ORF">G7Y89_g12412</name>
</gene>
<dbReference type="EMBL" id="JAAMPI010001303">
    <property type="protein sequence ID" value="KAF4625753.1"/>
    <property type="molecule type" value="Genomic_DNA"/>
</dbReference>